<dbReference type="SUPFAM" id="SSF48452">
    <property type="entry name" value="TPR-like"/>
    <property type="match status" value="1"/>
</dbReference>
<dbReference type="RefSeq" id="WP_272085698.1">
    <property type="nucleotide sequence ID" value="NZ_JAQNDL010000001.1"/>
</dbReference>
<dbReference type="InterPro" id="IPR011990">
    <property type="entry name" value="TPR-like_helical_dom_sf"/>
</dbReference>
<reference evidence="2 3" key="1">
    <citation type="submission" date="2022-11" db="EMBL/GenBank/DDBJ databases">
        <title>Minimal conservation of predation-associated metabolite biosynthetic gene clusters underscores biosynthetic potential of Myxococcota including descriptions for ten novel species: Archangium lansinium sp. nov., Myxococcus landrumus sp. nov., Nannocystis bai.</title>
        <authorList>
            <person name="Ahearne A."/>
            <person name="Stevens C."/>
            <person name="Dowd S."/>
        </authorList>
    </citation>
    <scope>NUCLEOTIDE SEQUENCE [LARGE SCALE GENOMIC DNA]</scope>
    <source>
        <strain evidence="2 3">BB15-2</strain>
    </source>
</reference>
<proteinExistence type="predicted"/>
<evidence type="ECO:0008006" key="4">
    <source>
        <dbReference type="Google" id="ProtNLM"/>
    </source>
</evidence>
<evidence type="ECO:0000313" key="3">
    <source>
        <dbReference type="Proteomes" id="UP001221686"/>
    </source>
</evidence>
<keyword evidence="1" id="KW-0732">Signal</keyword>
<sequence length="318" mass="33095">MTPARSLVLARLATVLVLAAGLAGCKAGARAGAAPAVVLDPSGSEPTAISDLPILRQKAAMGLVDVVRAELVPRLAEAADAGPDPGRDALRALAIELALRQDDQPAALEQLQRLARDLDRLGPSASGAERARWHILHGALLSAQQRYAEARGQNLEALGALDLTRDPGLAGDAFRGLARQQLGLGQPDKALESVRRAMAVHKDSLAVFEDGVLAVDILIAVDQPIEAVIAAGKLYDDAIADVGPDTLAHAEALAAAASATFASGDLDASISFLTDARKIWRELQAARSDPSLPLSARLERRLGELDAVTRRASTGTAP</sequence>
<name>A0ABT5DWV6_9BACT</name>
<dbReference type="Gene3D" id="1.25.40.10">
    <property type="entry name" value="Tetratricopeptide repeat domain"/>
    <property type="match status" value="1"/>
</dbReference>
<feature type="signal peptide" evidence="1">
    <location>
        <begin position="1"/>
        <end position="19"/>
    </location>
</feature>
<feature type="chain" id="PRO_5047255646" description="Tetratricopeptide repeat protein" evidence="1">
    <location>
        <begin position="20"/>
        <end position="318"/>
    </location>
</feature>
<accession>A0ABT5DWV6</accession>
<organism evidence="2 3">
    <name type="scientific">Nannocystis bainbridge</name>
    <dbReference type="NCBI Taxonomy" id="2995303"/>
    <lineage>
        <taxon>Bacteria</taxon>
        <taxon>Pseudomonadati</taxon>
        <taxon>Myxococcota</taxon>
        <taxon>Polyangia</taxon>
        <taxon>Nannocystales</taxon>
        <taxon>Nannocystaceae</taxon>
        <taxon>Nannocystis</taxon>
    </lineage>
</organism>
<comment type="caution">
    <text evidence="2">The sequence shown here is derived from an EMBL/GenBank/DDBJ whole genome shotgun (WGS) entry which is preliminary data.</text>
</comment>
<dbReference type="EMBL" id="JAQNDL010000001">
    <property type="protein sequence ID" value="MDC0717213.1"/>
    <property type="molecule type" value="Genomic_DNA"/>
</dbReference>
<evidence type="ECO:0000313" key="2">
    <source>
        <dbReference type="EMBL" id="MDC0717213.1"/>
    </source>
</evidence>
<protein>
    <recommendedName>
        <fullName evidence="4">Tetratricopeptide repeat protein</fullName>
    </recommendedName>
</protein>
<evidence type="ECO:0000256" key="1">
    <source>
        <dbReference type="SAM" id="SignalP"/>
    </source>
</evidence>
<dbReference type="Proteomes" id="UP001221686">
    <property type="component" value="Unassembled WGS sequence"/>
</dbReference>
<gene>
    <name evidence="2" type="ORF">POL25_09945</name>
</gene>
<keyword evidence="3" id="KW-1185">Reference proteome</keyword>
<dbReference type="PROSITE" id="PS51257">
    <property type="entry name" value="PROKAR_LIPOPROTEIN"/>
    <property type="match status" value="1"/>
</dbReference>